<proteinExistence type="predicted"/>
<accession>T1GXA5</accession>
<dbReference type="EMBL" id="CAQQ02384200">
    <property type="status" value="NOT_ANNOTATED_CDS"/>
    <property type="molecule type" value="Genomic_DNA"/>
</dbReference>
<evidence type="ECO:0000313" key="2">
    <source>
        <dbReference type="Proteomes" id="UP000015102"/>
    </source>
</evidence>
<dbReference type="EMBL" id="CAQQ02384199">
    <property type="status" value="NOT_ANNOTATED_CDS"/>
    <property type="molecule type" value="Genomic_DNA"/>
</dbReference>
<dbReference type="EnsemblMetazoa" id="MESCA008448-RA">
    <property type="protein sequence ID" value="MESCA008448-PA"/>
    <property type="gene ID" value="MESCA008448"/>
</dbReference>
<dbReference type="Proteomes" id="UP000015102">
    <property type="component" value="Unassembled WGS sequence"/>
</dbReference>
<organism evidence="1 2">
    <name type="scientific">Megaselia scalaris</name>
    <name type="common">Humpbacked fly</name>
    <name type="synonym">Phora scalaris</name>
    <dbReference type="NCBI Taxonomy" id="36166"/>
    <lineage>
        <taxon>Eukaryota</taxon>
        <taxon>Metazoa</taxon>
        <taxon>Ecdysozoa</taxon>
        <taxon>Arthropoda</taxon>
        <taxon>Hexapoda</taxon>
        <taxon>Insecta</taxon>
        <taxon>Pterygota</taxon>
        <taxon>Neoptera</taxon>
        <taxon>Endopterygota</taxon>
        <taxon>Diptera</taxon>
        <taxon>Brachycera</taxon>
        <taxon>Muscomorpha</taxon>
        <taxon>Platypezoidea</taxon>
        <taxon>Phoridae</taxon>
        <taxon>Megaseliini</taxon>
        <taxon>Megaselia</taxon>
    </lineage>
</organism>
<sequence length="95" mass="10815">MVGVREGNNRILKLRNLYGILRISYTILDVYKAIFGIPTALSTSALVSGGHLRCFGTFGTDFFEIFPLHKDLLCIRYQVNIFVLTAEFIVKNPFR</sequence>
<reference evidence="2" key="1">
    <citation type="submission" date="2013-02" db="EMBL/GenBank/DDBJ databases">
        <authorList>
            <person name="Hughes D."/>
        </authorList>
    </citation>
    <scope>NUCLEOTIDE SEQUENCE</scope>
    <source>
        <strain>Durham</strain>
        <strain evidence="2">NC isolate 2 -- Noor lab</strain>
    </source>
</reference>
<dbReference type="AlphaFoldDB" id="T1GXA5"/>
<dbReference type="HOGENOM" id="CLU_2375147_0_0_1"/>
<keyword evidence="2" id="KW-1185">Reference proteome</keyword>
<name>T1GXA5_MEGSC</name>
<evidence type="ECO:0000313" key="1">
    <source>
        <dbReference type="EnsemblMetazoa" id="MESCA008448-PA"/>
    </source>
</evidence>
<protein>
    <submittedName>
        <fullName evidence="1">Uncharacterized protein</fullName>
    </submittedName>
</protein>
<reference evidence="1" key="2">
    <citation type="submission" date="2015-06" db="UniProtKB">
        <authorList>
            <consortium name="EnsemblMetazoa"/>
        </authorList>
    </citation>
    <scope>IDENTIFICATION</scope>
</reference>